<evidence type="ECO:0000256" key="1">
    <source>
        <dbReference type="ARBA" id="ARBA00006525"/>
    </source>
</evidence>
<evidence type="ECO:0000313" key="3">
    <source>
        <dbReference type="EMBL" id="GID51157.1"/>
    </source>
</evidence>
<dbReference type="Pfam" id="PF02481">
    <property type="entry name" value="DNA_processg_A"/>
    <property type="match status" value="1"/>
</dbReference>
<dbReference type="RefSeq" id="WP_204301130.1">
    <property type="nucleotide sequence ID" value="NZ_BAAAGQ010000057.1"/>
</dbReference>
<accession>A0ABQ3WXY8</accession>
<sequence length="306" mass="32000">MSIDREQVRAARATLALLNPTRNEALRDLLSFFGPVEGLAWLTALDRKPEKQAEFLHGVSIERLLKYHAAVAELTEHAEARVLIPEDDDWPARLDDYTRVAFSAAPSSALCLWIRGSAGPANAFRNVVAVTGTRRPSPYGISVASDLGHGLIRAGWTVATGSSVGIDSAAAGGALAAGGPAIAVVPSGLDRPYSYGTNGLFEQVAERGLLISAQPPGSTAGASRFTAARQLLAGLGSGTVVVEATEHSTALMVLDETINRGRRATVVPGPATSATSAGTHAILRDRRSARLVRHTADVLAELSAGR</sequence>
<dbReference type="InterPro" id="IPR003488">
    <property type="entry name" value="DprA"/>
</dbReference>
<feature type="domain" description="Smf/DprA SLOG" evidence="2">
    <location>
        <begin position="82"/>
        <end position="302"/>
    </location>
</feature>
<reference evidence="3" key="1">
    <citation type="submission" date="2021-01" db="EMBL/GenBank/DDBJ databases">
        <title>Whole genome shotgun sequence of Actinoplanes capillaceus NBRC 16408.</title>
        <authorList>
            <person name="Komaki H."/>
            <person name="Tamura T."/>
        </authorList>
    </citation>
    <scope>NUCLEOTIDE SEQUENCE [LARGE SCALE GENOMIC DNA]</scope>
    <source>
        <strain evidence="3">NBRC 16408</strain>
    </source>
</reference>
<comment type="caution">
    <text evidence="3">The sequence shown here is derived from an EMBL/GenBank/DDBJ whole genome shotgun (WGS) entry which is preliminary data.</text>
</comment>
<name>A0ABQ3WXY8_9ACTN</name>
<evidence type="ECO:0000259" key="2">
    <source>
        <dbReference type="Pfam" id="PF02481"/>
    </source>
</evidence>
<organism evidence="3">
    <name type="scientific">Actinoplanes campanulatus</name>
    <dbReference type="NCBI Taxonomy" id="113559"/>
    <lineage>
        <taxon>Bacteria</taxon>
        <taxon>Bacillati</taxon>
        <taxon>Actinomycetota</taxon>
        <taxon>Actinomycetes</taxon>
        <taxon>Micromonosporales</taxon>
        <taxon>Micromonosporaceae</taxon>
        <taxon>Actinoplanes</taxon>
    </lineage>
</organism>
<dbReference type="InterPro" id="IPR057666">
    <property type="entry name" value="DrpA_SLOG"/>
</dbReference>
<comment type="similarity">
    <text evidence="1">Belongs to the DprA/Smf family.</text>
</comment>
<dbReference type="SUPFAM" id="SSF102405">
    <property type="entry name" value="MCP/YpsA-like"/>
    <property type="match status" value="1"/>
</dbReference>
<dbReference type="PANTHER" id="PTHR43022">
    <property type="entry name" value="PROTEIN SMF"/>
    <property type="match status" value="1"/>
</dbReference>
<dbReference type="EMBL" id="BOMF01000172">
    <property type="protein sequence ID" value="GID51157.1"/>
    <property type="molecule type" value="Genomic_DNA"/>
</dbReference>
<proteinExistence type="inferred from homology"/>
<gene>
    <name evidence="3" type="ORF">Aca07nite_84320</name>
</gene>
<dbReference type="PANTHER" id="PTHR43022:SF1">
    <property type="entry name" value="PROTEIN SMF"/>
    <property type="match status" value="1"/>
</dbReference>
<dbReference type="Gene3D" id="3.40.50.450">
    <property type="match status" value="1"/>
</dbReference>
<protein>
    <recommendedName>
        <fullName evidence="2">Smf/DprA SLOG domain-containing protein</fullName>
    </recommendedName>
</protein>